<keyword evidence="6 11" id="KW-0697">Rotamase</keyword>
<dbReference type="PANTHER" id="PTHR47245:SF1">
    <property type="entry name" value="FOLDASE PROTEIN PRSA"/>
    <property type="match status" value="1"/>
</dbReference>
<dbReference type="Proteomes" id="UP000252797">
    <property type="component" value="Unassembled WGS sequence"/>
</dbReference>
<evidence type="ECO:0000256" key="4">
    <source>
        <dbReference type="ARBA" id="ARBA00022475"/>
    </source>
</evidence>
<evidence type="ECO:0000256" key="9">
    <source>
        <dbReference type="ARBA" id="ARBA00023235"/>
    </source>
</evidence>
<feature type="compositionally biased region" description="Basic and acidic residues" evidence="12">
    <location>
        <begin position="305"/>
        <end position="330"/>
    </location>
</feature>
<dbReference type="Gene3D" id="3.10.50.40">
    <property type="match status" value="1"/>
</dbReference>
<dbReference type="RefSeq" id="WP_005877363.1">
    <property type="nucleotide sequence ID" value="NZ_CABGIQ010000023.1"/>
</dbReference>
<reference evidence="16 18" key="1">
    <citation type="submission" date="2015-06" db="EMBL/GenBank/DDBJ databases">
        <title>The Genome Sequence of Enterococcus durans 4EA1.</title>
        <authorList>
            <consortium name="The Broad Institute Genomics Platform"/>
            <consortium name="The Broad Institute Genome Sequencing Center for Infectious Disease"/>
            <person name="Earl A.M."/>
            <person name="Van Tyne D."/>
            <person name="Lebreton F."/>
            <person name="Saavedra J.T."/>
            <person name="Gilmore M.S."/>
            <person name="Manson Mcguire A."/>
            <person name="Clock S."/>
            <person name="Crupain M."/>
            <person name="Rangan U."/>
            <person name="Young S."/>
            <person name="Abouelleil A."/>
            <person name="Cao P."/>
            <person name="Chapman S.B."/>
            <person name="Griggs A."/>
            <person name="Priest M."/>
            <person name="Shea T."/>
            <person name="Wortman J."/>
            <person name="Nusbaum C."/>
            <person name="Birren B."/>
        </authorList>
    </citation>
    <scope>NUCLEOTIDE SEQUENCE [LARGE SCALE GENOMIC DNA]</scope>
    <source>
        <strain evidence="16 18">4EA1</strain>
    </source>
</reference>
<name>A0A2A7SK74_9ENTE</name>
<dbReference type="AlphaFoldDB" id="A0A2A7SK74"/>
<feature type="compositionally biased region" description="Basic and acidic residues" evidence="12">
    <location>
        <begin position="177"/>
        <end position="194"/>
    </location>
</feature>
<dbReference type="PROSITE" id="PS50198">
    <property type="entry name" value="PPIC_PPIASE_2"/>
    <property type="match status" value="1"/>
</dbReference>
<dbReference type="GO" id="GO:0006457">
    <property type="term" value="P:protein folding"/>
    <property type="evidence" value="ECO:0007669"/>
    <property type="project" value="UniProtKB-UniRule"/>
</dbReference>
<dbReference type="Proteomes" id="UP000220669">
    <property type="component" value="Unassembled WGS sequence"/>
</dbReference>
<comment type="function">
    <text evidence="11">Plays a major role in protein secretion by helping the post-translocational extracellular folding of several secreted proteins.</text>
</comment>
<gene>
    <name evidence="11" type="primary">prsA</name>
    <name evidence="15" type="ORF">CRM96_01895</name>
    <name evidence="16" type="ORF">EA71_00452</name>
</gene>
<dbReference type="PROSITE" id="PS51257">
    <property type="entry name" value="PROKAR_LIPOPROTEIN"/>
    <property type="match status" value="1"/>
</dbReference>
<keyword evidence="9 11" id="KW-0413">Isomerase</keyword>
<evidence type="ECO:0000313" key="15">
    <source>
        <dbReference type="EMBL" id="PEH43843.1"/>
    </source>
</evidence>
<protein>
    <recommendedName>
        <fullName evidence="11">Foldase protein PrsA</fullName>
        <ecNumber evidence="11">5.2.1.8</ecNumber>
    </recommendedName>
</protein>
<dbReference type="InterPro" id="IPR000297">
    <property type="entry name" value="PPIase_PpiC"/>
</dbReference>
<keyword evidence="8 11" id="KW-0564">Palmitate</keyword>
<evidence type="ECO:0000256" key="1">
    <source>
        <dbReference type="ARBA" id="ARBA00000971"/>
    </source>
</evidence>
<dbReference type="HAMAP" id="MF_01145">
    <property type="entry name" value="Foldase_PrsA"/>
    <property type="match status" value="1"/>
</dbReference>
<dbReference type="InterPro" id="IPR027304">
    <property type="entry name" value="Trigger_fact/SurA_dom_sf"/>
</dbReference>
<keyword evidence="7 11" id="KW-0472">Membrane</keyword>
<feature type="signal peptide" evidence="13">
    <location>
        <begin position="1"/>
        <end position="20"/>
    </location>
</feature>
<evidence type="ECO:0000256" key="3">
    <source>
        <dbReference type="ARBA" id="ARBA00006071"/>
    </source>
</evidence>
<evidence type="ECO:0000256" key="13">
    <source>
        <dbReference type="SAM" id="SignalP"/>
    </source>
</evidence>
<evidence type="ECO:0000259" key="14">
    <source>
        <dbReference type="PROSITE" id="PS50198"/>
    </source>
</evidence>
<dbReference type="PANTHER" id="PTHR47245">
    <property type="entry name" value="PEPTIDYLPROLYL ISOMERASE"/>
    <property type="match status" value="1"/>
</dbReference>
<dbReference type="GO" id="GO:0005886">
    <property type="term" value="C:plasma membrane"/>
    <property type="evidence" value="ECO:0007669"/>
    <property type="project" value="UniProtKB-SubCell"/>
</dbReference>
<evidence type="ECO:0000256" key="2">
    <source>
        <dbReference type="ARBA" id="ARBA00004193"/>
    </source>
</evidence>
<keyword evidence="5 11" id="KW-0732">Signal</keyword>
<dbReference type="GO" id="GO:0003755">
    <property type="term" value="F:peptidyl-prolyl cis-trans isomerase activity"/>
    <property type="evidence" value="ECO:0007669"/>
    <property type="project" value="UniProtKB-UniRule"/>
</dbReference>
<evidence type="ECO:0000313" key="17">
    <source>
        <dbReference type="Proteomes" id="UP000220669"/>
    </source>
</evidence>
<comment type="similarity">
    <text evidence="3 11">Belongs to the PrsA family.</text>
</comment>
<feature type="region of interest" description="Disordered" evidence="12">
    <location>
        <begin position="177"/>
        <end position="196"/>
    </location>
</feature>
<comment type="subcellular location">
    <subcellularLocation>
        <location evidence="2 11">Cell membrane</location>
        <topology evidence="2 11">Lipid-anchor</topology>
    </subcellularLocation>
</comment>
<keyword evidence="4 11" id="KW-1003">Cell membrane</keyword>
<dbReference type="STRING" id="53345.LIU_03540"/>
<organism evidence="15 17">
    <name type="scientific">Enterococcus durans</name>
    <dbReference type="NCBI Taxonomy" id="53345"/>
    <lineage>
        <taxon>Bacteria</taxon>
        <taxon>Bacillati</taxon>
        <taxon>Bacillota</taxon>
        <taxon>Bacilli</taxon>
        <taxon>Lactobacillales</taxon>
        <taxon>Enterococcaceae</taxon>
        <taxon>Enterococcus</taxon>
    </lineage>
</organism>
<dbReference type="GeneID" id="56743086"/>
<keyword evidence="10 11" id="KW-0449">Lipoprotein</keyword>
<evidence type="ECO:0000256" key="7">
    <source>
        <dbReference type="ARBA" id="ARBA00023136"/>
    </source>
</evidence>
<feature type="domain" description="PpiC" evidence="14">
    <location>
        <begin position="125"/>
        <end position="238"/>
    </location>
</feature>
<evidence type="ECO:0000256" key="5">
    <source>
        <dbReference type="ARBA" id="ARBA00022729"/>
    </source>
</evidence>
<comment type="caution">
    <text evidence="15">The sequence shown here is derived from an EMBL/GenBank/DDBJ whole genome shotgun (WGS) entry which is preliminary data.</text>
</comment>
<accession>A0A2A7SK74</accession>
<evidence type="ECO:0000256" key="12">
    <source>
        <dbReference type="SAM" id="MobiDB-lite"/>
    </source>
</evidence>
<proteinExistence type="inferred from homology"/>
<dbReference type="EMBL" id="LEPB01000001">
    <property type="protein sequence ID" value="RCA12245.1"/>
    <property type="molecule type" value="Genomic_DNA"/>
</dbReference>
<reference evidence="15 17" key="2">
    <citation type="submission" date="2017-09" db="EMBL/GenBank/DDBJ databases">
        <title>FDA dAtabase for Regulatory Grade micrObial Sequences (FDA-ARGOS): Supporting development and validation of Infectious Disease Dx tests.</title>
        <authorList>
            <person name="Minogue T."/>
            <person name="Wolcott M."/>
            <person name="Wasieloski L."/>
            <person name="Aguilar W."/>
            <person name="Moore D."/>
            <person name="Tallon L.J."/>
            <person name="Sadzewicz L."/>
            <person name="Ott S."/>
            <person name="Zhao X."/>
            <person name="Nagaraj S."/>
            <person name="Vavikolanu K."/>
            <person name="Aluvathingal J."/>
            <person name="Nadendla S."/>
            <person name="Sichtig H."/>
        </authorList>
    </citation>
    <scope>NUCLEOTIDE SEQUENCE [LARGE SCALE GENOMIC DNA]</scope>
    <source>
        <strain evidence="15 17">FDAARGOS_396</strain>
    </source>
</reference>
<dbReference type="Pfam" id="PF00639">
    <property type="entry name" value="Rotamase"/>
    <property type="match status" value="1"/>
</dbReference>
<evidence type="ECO:0000256" key="8">
    <source>
        <dbReference type="ARBA" id="ARBA00023139"/>
    </source>
</evidence>
<sequence length="341" mass="37433">MKKNKIILAATSALAVLALAACSGSTDKDIATMKGGTITVSDFYDEAKTSSANQQLVQNMIIYKVFNNKYEDKVSDKKVNAEYDKQAKSYGDTFESQLEAAGYTKDSYKQTIKNNLVLQAGIKDHIKLTDEDLKTAWKSFHPEVEAQIIKLGSEDDAKDVKKSADNGDDFTKLAKEKSTDTTTKEDGGKVKFDSQSKTVPTEVQEAAFKLKDGEVSDVITATNASTYATDYYVVKMVKNQNKGNDMDKYKDEVKQIATDTKLNDQAFQTKVISEELKAANVKVKDDSFKNVLSAFTTESGSKSTSDSEKESTKSTKSSETKETESTKASDTEESTTESSSK</sequence>
<dbReference type="EC" id="5.2.1.8" evidence="11"/>
<dbReference type="InterPro" id="IPR046357">
    <property type="entry name" value="PPIase_dom_sf"/>
</dbReference>
<dbReference type="SUPFAM" id="SSF54534">
    <property type="entry name" value="FKBP-like"/>
    <property type="match status" value="1"/>
</dbReference>
<feature type="region of interest" description="Disordered" evidence="12">
    <location>
        <begin position="295"/>
        <end position="341"/>
    </location>
</feature>
<comment type="catalytic activity">
    <reaction evidence="1 11">
        <text>[protein]-peptidylproline (omega=180) = [protein]-peptidylproline (omega=0)</text>
        <dbReference type="Rhea" id="RHEA:16237"/>
        <dbReference type="Rhea" id="RHEA-COMP:10747"/>
        <dbReference type="Rhea" id="RHEA-COMP:10748"/>
        <dbReference type="ChEBI" id="CHEBI:83833"/>
        <dbReference type="ChEBI" id="CHEBI:83834"/>
        <dbReference type="EC" id="5.2.1.8"/>
    </reaction>
</comment>
<evidence type="ECO:0000256" key="11">
    <source>
        <dbReference type="HAMAP-Rule" id="MF_01145"/>
    </source>
</evidence>
<evidence type="ECO:0000256" key="10">
    <source>
        <dbReference type="ARBA" id="ARBA00023288"/>
    </source>
</evidence>
<dbReference type="InterPro" id="IPR050245">
    <property type="entry name" value="PrsA_foldase"/>
</dbReference>
<evidence type="ECO:0000313" key="16">
    <source>
        <dbReference type="EMBL" id="RCA12245.1"/>
    </source>
</evidence>
<dbReference type="EMBL" id="PDEB01000004">
    <property type="protein sequence ID" value="PEH43843.1"/>
    <property type="molecule type" value="Genomic_DNA"/>
</dbReference>
<dbReference type="SUPFAM" id="SSF109998">
    <property type="entry name" value="Triger factor/SurA peptide-binding domain-like"/>
    <property type="match status" value="1"/>
</dbReference>
<evidence type="ECO:0000256" key="6">
    <source>
        <dbReference type="ARBA" id="ARBA00023110"/>
    </source>
</evidence>
<evidence type="ECO:0000313" key="18">
    <source>
        <dbReference type="Proteomes" id="UP000252797"/>
    </source>
</evidence>
<feature type="chain" id="PRO_5011921080" description="Foldase protein PrsA" evidence="13">
    <location>
        <begin position="21"/>
        <end position="341"/>
    </location>
</feature>
<dbReference type="OrthoDB" id="2194386at2"/>
<dbReference type="InterPro" id="IPR023059">
    <property type="entry name" value="Foldase_PrsA"/>
</dbReference>